<evidence type="ECO:0008006" key="2">
    <source>
        <dbReference type="Google" id="ProtNLM"/>
    </source>
</evidence>
<dbReference type="InterPro" id="IPR025051">
    <property type="entry name" value="DUF3990"/>
</dbReference>
<accession>A0A5J4QPM5</accession>
<sequence length="238" mass="27673">MKSEILEWRLTMKVYHGSYAKIEEIDLTLCRPHTDFGQGFYVTKFKHHAQDKAAREGAFHDTEGIVTEFDFNESDFTKWICNIKRFEGYTEEWLDFVAMNRDDSTNGKQHPYDIVEGPVADDKIQHRIKKYLRGQISKEDFLRQISHSEKTHQICFCTVNALQTIKPIVDNPDIIYLIEEIGESILAALVLDFQKSDAEASDCFYLSDTFAQLSNASTGFYLKSWQEIYKMLKKELAI</sequence>
<dbReference type="EMBL" id="SNRY01002964">
    <property type="protein sequence ID" value="KAA6322760.1"/>
    <property type="molecule type" value="Genomic_DNA"/>
</dbReference>
<dbReference type="Pfam" id="PF13151">
    <property type="entry name" value="DUF3990"/>
    <property type="match status" value="1"/>
</dbReference>
<organism evidence="1">
    <name type="scientific">termite gut metagenome</name>
    <dbReference type="NCBI Taxonomy" id="433724"/>
    <lineage>
        <taxon>unclassified sequences</taxon>
        <taxon>metagenomes</taxon>
        <taxon>organismal metagenomes</taxon>
    </lineage>
</organism>
<name>A0A5J4QPM5_9ZZZZ</name>
<dbReference type="AlphaFoldDB" id="A0A5J4QPM5"/>
<evidence type="ECO:0000313" key="1">
    <source>
        <dbReference type="EMBL" id="KAA6322760.1"/>
    </source>
</evidence>
<protein>
    <recommendedName>
        <fullName evidence="2">DUF3990 domain-containing protein</fullName>
    </recommendedName>
</protein>
<comment type="caution">
    <text evidence="1">The sequence shown here is derived from an EMBL/GenBank/DDBJ whole genome shotgun (WGS) entry which is preliminary data.</text>
</comment>
<reference evidence="1" key="1">
    <citation type="submission" date="2019-03" db="EMBL/GenBank/DDBJ databases">
        <title>Single cell metagenomics reveals metabolic interactions within the superorganism composed of flagellate Streblomastix strix and complex community of Bacteroidetes bacteria on its surface.</title>
        <authorList>
            <person name="Treitli S.C."/>
            <person name="Kolisko M."/>
            <person name="Husnik F."/>
            <person name="Keeling P."/>
            <person name="Hampl V."/>
        </authorList>
    </citation>
    <scope>NUCLEOTIDE SEQUENCE</scope>
    <source>
        <strain evidence="1">STM</strain>
    </source>
</reference>
<gene>
    <name evidence="1" type="ORF">EZS27_027730</name>
</gene>
<proteinExistence type="predicted"/>